<feature type="transmembrane region" description="Helical" evidence="2">
    <location>
        <begin position="578"/>
        <end position="597"/>
    </location>
</feature>
<keyword evidence="2" id="KW-0472">Membrane</keyword>
<dbReference type="PANTHER" id="PTHR45523:SF2">
    <property type="entry name" value="OS02G0470600 PROTEIN"/>
    <property type="match status" value="1"/>
</dbReference>
<proteinExistence type="predicted"/>
<keyword evidence="2" id="KW-1133">Transmembrane helix</keyword>
<evidence type="ECO:0000259" key="3">
    <source>
        <dbReference type="Pfam" id="PF12624"/>
    </source>
</evidence>
<keyword evidence="2" id="KW-0812">Transmembrane</keyword>
<evidence type="ECO:0000313" key="5">
    <source>
        <dbReference type="Proteomes" id="UP001153076"/>
    </source>
</evidence>
<reference evidence="4" key="1">
    <citation type="submission" date="2022-04" db="EMBL/GenBank/DDBJ databases">
        <title>Carnegiea gigantea Genome sequencing and assembly v2.</title>
        <authorList>
            <person name="Copetti D."/>
            <person name="Sanderson M.J."/>
            <person name="Burquez A."/>
            <person name="Wojciechowski M.F."/>
        </authorList>
    </citation>
    <scope>NUCLEOTIDE SEQUENCE</scope>
    <source>
        <strain evidence="4">SGP5-SGP5p</strain>
        <tissue evidence="4">Aerial part</tissue>
    </source>
</reference>
<keyword evidence="1" id="KW-0813">Transport</keyword>
<organism evidence="4 5">
    <name type="scientific">Carnegiea gigantea</name>
    <dbReference type="NCBI Taxonomy" id="171969"/>
    <lineage>
        <taxon>Eukaryota</taxon>
        <taxon>Viridiplantae</taxon>
        <taxon>Streptophyta</taxon>
        <taxon>Embryophyta</taxon>
        <taxon>Tracheophyta</taxon>
        <taxon>Spermatophyta</taxon>
        <taxon>Magnoliopsida</taxon>
        <taxon>eudicotyledons</taxon>
        <taxon>Gunneridae</taxon>
        <taxon>Pentapetalae</taxon>
        <taxon>Caryophyllales</taxon>
        <taxon>Cactineae</taxon>
        <taxon>Cactaceae</taxon>
        <taxon>Cactoideae</taxon>
        <taxon>Echinocereeae</taxon>
        <taxon>Carnegiea</taxon>
    </lineage>
</organism>
<sequence>MFEAHVLHLLKRYLGEYVHGLSSEALRVSVWNGDVVLKDLNLKAEALNSLKLPVTVKAGFIGTITLKVPWKSLGKEPVIVLIDRVFVLAYPVPDGRTFKQEDRDRLFEDKIHQIEEAEAATLDAMSRSKLGNNAAGNSWLGSLIGTIIGNLKISISNVHIRYEDSVSNPGHPFSCGVTLAKLAAVTMDEQGNETFDTSGALDKLRKFVQLERLAIYHDSDKPPWKVDKSWQDLTPSEWIEIFEEGINELAADCGSVSTWAVNRTFLVSPINGVLKYNRLGSQERNNPEIPFEKVSLVLNDVSLTITEAQYYDWIKLLEVVSRYRMHVEALHLRPVIPVSNGPHLWWRYAVQASLQQRKVWLLAHAKIESAKSKEAAEQKRHTRKSWFSFNWSSDPEDVPVADGSGLSELTKENLTKEEWQAINNLLSYQPDGELALYSGKDEQAMTQLQIDVSVNQAAAKIIDIHGTEVVCGRFEQLNVLTKFKHRSTYCDVLLRFYGLYAPEGCLSQSVCSEQKANALAASFVLSPIGEKLDWRLSATMCPCHVTEMSVDSHVMFEPWDVLILGYIDQHLLSGFPCFLAMPIISMLTPVLTRMVAWKFSRLTYQRKSQNPLRKRNELYGFIGI</sequence>
<dbReference type="OrthoDB" id="428159at2759"/>
<dbReference type="AlphaFoldDB" id="A0A9Q1QCF7"/>
<comment type="caution">
    <text evidence="4">The sequence shown here is derived from an EMBL/GenBank/DDBJ whole genome shotgun (WGS) entry which is preliminary data.</text>
</comment>
<dbReference type="Pfam" id="PF12624">
    <property type="entry name" value="VPS13_N"/>
    <property type="match status" value="1"/>
</dbReference>
<dbReference type="EMBL" id="JAKOGI010000320">
    <property type="protein sequence ID" value="KAJ8437022.1"/>
    <property type="molecule type" value="Genomic_DNA"/>
</dbReference>
<dbReference type="PANTHER" id="PTHR45523">
    <property type="entry name" value="TETRATRICOPEPTIDE REPEAT (TPR)-CONTAINING PROTEIN-RELATED"/>
    <property type="match status" value="1"/>
</dbReference>
<gene>
    <name evidence="4" type="ORF">Cgig2_010367</name>
</gene>
<keyword evidence="5" id="KW-1185">Reference proteome</keyword>
<protein>
    <recommendedName>
        <fullName evidence="3">Chorein N-terminal domain-containing protein</fullName>
    </recommendedName>
</protein>
<name>A0A9Q1QCF7_9CARY</name>
<dbReference type="Proteomes" id="UP001153076">
    <property type="component" value="Unassembled WGS sequence"/>
</dbReference>
<dbReference type="InterPro" id="IPR026854">
    <property type="entry name" value="VPS13_N"/>
</dbReference>
<evidence type="ECO:0000313" key="4">
    <source>
        <dbReference type="EMBL" id="KAJ8437022.1"/>
    </source>
</evidence>
<feature type="domain" description="Chorein N-terminal" evidence="3">
    <location>
        <begin position="1"/>
        <end position="355"/>
    </location>
</feature>
<accession>A0A9Q1QCF7</accession>
<evidence type="ECO:0000256" key="2">
    <source>
        <dbReference type="SAM" id="Phobius"/>
    </source>
</evidence>
<evidence type="ECO:0000256" key="1">
    <source>
        <dbReference type="ARBA" id="ARBA00022448"/>
    </source>
</evidence>